<name>A0A3B0TZB4_9ZZZZ</name>
<proteinExistence type="predicted"/>
<accession>A0A3B0TZB4</accession>
<evidence type="ECO:0000259" key="1">
    <source>
        <dbReference type="Pfam" id="PF14905"/>
    </source>
</evidence>
<sequence>VNLANETIIQDFNFSNVNANFSLLTQLKIPNWFNFQTKVMHTLISRGPVSTRQAYTYANIAISKDIFDKNATIAITSSDIFNSNIVKRTRFDSNYISDVDIRQKYPTILASFTYRFNQRKQDRKINFDKKENESKTKF</sequence>
<dbReference type="InterPro" id="IPR041700">
    <property type="entry name" value="OMP_b-brl_3"/>
</dbReference>
<organism evidence="2">
    <name type="scientific">hydrothermal vent metagenome</name>
    <dbReference type="NCBI Taxonomy" id="652676"/>
    <lineage>
        <taxon>unclassified sequences</taxon>
        <taxon>metagenomes</taxon>
        <taxon>ecological metagenomes</taxon>
    </lineage>
</organism>
<protein>
    <recommendedName>
        <fullName evidence="1">Outer membrane protein beta-barrel domain-containing protein</fullName>
    </recommendedName>
</protein>
<reference evidence="2" key="1">
    <citation type="submission" date="2018-06" db="EMBL/GenBank/DDBJ databases">
        <authorList>
            <person name="Zhirakovskaya E."/>
        </authorList>
    </citation>
    <scope>NUCLEOTIDE SEQUENCE</scope>
</reference>
<feature type="non-terminal residue" evidence="2">
    <location>
        <position position="1"/>
    </location>
</feature>
<dbReference type="EMBL" id="UOER01000233">
    <property type="protein sequence ID" value="VAW24121.1"/>
    <property type="molecule type" value="Genomic_DNA"/>
</dbReference>
<gene>
    <name evidence="2" type="ORF">MNBD_BACTEROID04-225</name>
</gene>
<dbReference type="AlphaFoldDB" id="A0A3B0TZB4"/>
<feature type="domain" description="Outer membrane protein beta-barrel" evidence="1">
    <location>
        <begin position="10"/>
        <end position="114"/>
    </location>
</feature>
<evidence type="ECO:0000313" key="2">
    <source>
        <dbReference type="EMBL" id="VAW24121.1"/>
    </source>
</evidence>
<dbReference type="Pfam" id="PF14905">
    <property type="entry name" value="OMP_b-brl_3"/>
    <property type="match status" value="1"/>
</dbReference>